<gene>
    <name evidence="14" type="primary">coaA</name>
    <name evidence="17" type="ORF">C4617_00835</name>
</gene>
<comment type="pathway">
    <text evidence="3 14 15">Cofactor biosynthesis; coenzyme A biosynthesis; CoA from (R)-pantothenate: step 1/5.</text>
</comment>
<keyword evidence="7 14" id="KW-0963">Cytoplasm</keyword>
<dbReference type="EC" id="2.7.1.33" evidence="5 14"/>
<dbReference type="InterPro" id="IPR006083">
    <property type="entry name" value="PRK/URK"/>
</dbReference>
<evidence type="ECO:0000256" key="15">
    <source>
        <dbReference type="RuleBase" id="RU003530"/>
    </source>
</evidence>
<evidence type="ECO:0000256" key="1">
    <source>
        <dbReference type="ARBA" id="ARBA00001206"/>
    </source>
</evidence>
<evidence type="ECO:0000256" key="3">
    <source>
        <dbReference type="ARBA" id="ARBA00005225"/>
    </source>
</evidence>
<evidence type="ECO:0000256" key="6">
    <source>
        <dbReference type="ARBA" id="ARBA00015080"/>
    </source>
</evidence>
<feature type="binding site" evidence="14">
    <location>
        <begin position="88"/>
        <end position="95"/>
    </location>
    <ligand>
        <name>ATP</name>
        <dbReference type="ChEBI" id="CHEBI:30616"/>
    </ligand>
</feature>
<reference evidence="18" key="1">
    <citation type="submission" date="2018-02" db="EMBL/GenBank/DDBJ databases">
        <title>Genome sequence of Candidatus Liberibacter europaeus.</title>
        <authorList>
            <person name="Frampton R.A."/>
            <person name="Thompson S.M."/>
            <person name="David C."/>
            <person name="Addison S.M."/>
            <person name="Smith G.R."/>
        </authorList>
    </citation>
    <scope>NUCLEOTIDE SEQUENCE [LARGE SCALE GENOMIC DNA]</scope>
</reference>
<dbReference type="EMBL" id="PSQJ01000001">
    <property type="protein sequence ID" value="PTL87088.1"/>
    <property type="molecule type" value="Genomic_DNA"/>
</dbReference>
<comment type="similarity">
    <text evidence="4 14 15">Belongs to the prokaryotic pantothenate kinase family.</text>
</comment>
<proteinExistence type="inferred from homology"/>
<feature type="domain" description="Phosphoribulokinase/uridine kinase" evidence="16">
    <location>
        <begin position="83"/>
        <end position="247"/>
    </location>
</feature>
<keyword evidence="11 14" id="KW-0067">ATP-binding</keyword>
<evidence type="ECO:0000256" key="14">
    <source>
        <dbReference type="HAMAP-Rule" id="MF_00215"/>
    </source>
</evidence>
<keyword evidence="12 14" id="KW-0173">Coenzyme A biosynthesis</keyword>
<dbReference type="AlphaFoldDB" id="A0A2T4VZA2"/>
<dbReference type="InterPro" id="IPR004566">
    <property type="entry name" value="PanK"/>
</dbReference>
<dbReference type="HAMAP" id="MF_00215">
    <property type="entry name" value="Pantothen_kinase_1"/>
    <property type="match status" value="1"/>
</dbReference>
<comment type="caution">
    <text evidence="17">The sequence shown here is derived from an EMBL/GenBank/DDBJ whole genome shotgun (WGS) entry which is preliminary data.</text>
</comment>
<evidence type="ECO:0000256" key="7">
    <source>
        <dbReference type="ARBA" id="ARBA00022490"/>
    </source>
</evidence>
<dbReference type="PIRSF" id="PIRSF000545">
    <property type="entry name" value="Pantothenate_kin"/>
    <property type="match status" value="1"/>
</dbReference>
<sequence length="310" mass="36086">MSHYHVIKSSEWANCNFDLPPNLKKDKIDRLFSFKESVNLNEICRIYSPLAQLLFVNMEHNKILFQKQNKFLNIKEITNPTFVIGITGSVAVGKSTMASILCKLLQLFPSTPKVNIITTDVFLFPNNILIIKNLMNRKGFPESYDSNKLLTFLYDIKSGKKEVFAPRYSHSQYNIIEGEVDKVIQSDILIIEGINVLQQCYSSKNERVISMISDFIDFSIYVDADENMVQKWYISRFMKLRDNAFDDPSSYFHRFTQMSKHQAKKLAEKTWEDINLQNLKQNILPTRNRANLILKKGDNHSVENIKLRKL</sequence>
<evidence type="ECO:0000256" key="5">
    <source>
        <dbReference type="ARBA" id="ARBA00012102"/>
    </source>
</evidence>
<protein>
    <recommendedName>
        <fullName evidence="6 14">Pantothenate kinase</fullName>
        <ecNumber evidence="5 14">2.7.1.33</ecNumber>
    </recommendedName>
    <alternativeName>
        <fullName evidence="13 14">Pantothenic acid kinase</fullName>
    </alternativeName>
</protein>
<evidence type="ECO:0000313" key="17">
    <source>
        <dbReference type="EMBL" id="PTL87088.1"/>
    </source>
</evidence>
<dbReference type="UniPathway" id="UPA00241">
    <property type="reaction ID" value="UER00352"/>
</dbReference>
<name>A0A2T4VZA2_9HYPH</name>
<evidence type="ECO:0000256" key="10">
    <source>
        <dbReference type="ARBA" id="ARBA00022777"/>
    </source>
</evidence>
<organism evidence="17 18">
    <name type="scientific">Candidatus Liberibacter europaeus</name>
    <dbReference type="NCBI Taxonomy" id="744859"/>
    <lineage>
        <taxon>Bacteria</taxon>
        <taxon>Pseudomonadati</taxon>
        <taxon>Pseudomonadota</taxon>
        <taxon>Alphaproteobacteria</taxon>
        <taxon>Hyphomicrobiales</taxon>
        <taxon>Rhizobiaceae</taxon>
        <taxon>Liberibacter</taxon>
    </lineage>
</organism>
<accession>A0A2T4VZA2</accession>
<dbReference type="NCBIfam" id="TIGR00554">
    <property type="entry name" value="panK_bact"/>
    <property type="match status" value="1"/>
</dbReference>
<dbReference type="CDD" id="cd02025">
    <property type="entry name" value="PanK"/>
    <property type="match status" value="1"/>
</dbReference>
<evidence type="ECO:0000256" key="4">
    <source>
        <dbReference type="ARBA" id="ARBA00006087"/>
    </source>
</evidence>
<comment type="subcellular location">
    <subcellularLocation>
        <location evidence="2 14 15">Cytoplasm</location>
    </subcellularLocation>
</comment>
<dbReference type="Proteomes" id="UP000240811">
    <property type="component" value="Unassembled WGS sequence"/>
</dbReference>
<dbReference type="GO" id="GO:0015937">
    <property type="term" value="P:coenzyme A biosynthetic process"/>
    <property type="evidence" value="ECO:0007669"/>
    <property type="project" value="UniProtKB-UniRule"/>
</dbReference>
<dbReference type="Pfam" id="PF00485">
    <property type="entry name" value="PRK"/>
    <property type="match status" value="1"/>
</dbReference>
<dbReference type="SUPFAM" id="SSF52540">
    <property type="entry name" value="P-loop containing nucleoside triphosphate hydrolases"/>
    <property type="match status" value="1"/>
</dbReference>
<comment type="catalytic activity">
    <reaction evidence="1 14 15">
        <text>(R)-pantothenate + ATP = (R)-4'-phosphopantothenate + ADP + H(+)</text>
        <dbReference type="Rhea" id="RHEA:16373"/>
        <dbReference type="ChEBI" id="CHEBI:10986"/>
        <dbReference type="ChEBI" id="CHEBI:15378"/>
        <dbReference type="ChEBI" id="CHEBI:29032"/>
        <dbReference type="ChEBI" id="CHEBI:30616"/>
        <dbReference type="ChEBI" id="CHEBI:456216"/>
        <dbReference type="EC" id="2.7.1.33"/>
    </reaction>
</comment>
<evidence type="ECO:0000256" key="13">
    <source>
        <dbReference type="ARBA" id="ARBA00032866"/>
    </source>
</evidence>
<evidence type="ECO:0000256" key="11">
    <source>
        <dbReference type="ARBA" id="ARBA00022840"/>
    </source>
</evidence>
<dbReference type="Gene3D" id="3.40.50.300">
    <property type="entry name" value="P-loop containing nucleotide triphosphate hydrolases"/>
    <property type="match status" value="1"/>
</dbReference>
<keyword evidence="8 14" id="KW-0808">Transferase</keyword>
<dbReference type="PANTHER" id="PTHR10285">
    <property type="entry name" value="URIDINE KINASE"/>
    <property type="match status" value="1"/>
</dbReference>
<dbReference type="GO" id="GO:0005524">
    <property type="term" value="F:ATP binding"/>
    <property type="evidence" value="ECO:0007669"/>
    <property type="project" value="UniProtKB-UniRule"/>
</dbReference>
<keyword evidence="9 14" id="KW-0547">Nucleotide-binding</keyword>
<dbReference type="GO" id="GO:0004594">
    <property type="term" value="F:pantothenate kinase activity"/>
    <property type="evidence" value="ECO:0007669"/>
    <property type="project" value="UniProtKB-UniRule"/>
</dbReference>
<evidence type="ECO:0000256" key="9">
    <source>
        <dbReference type="ARBA" id="ARBA00022741"/>
    </source>
</evidence>
<dbReference type="InterPro" id="IPR027417">
    <property type="entry name" value="P-loop_NTPase"/>
</dbReference>
<evidence type="ECO:0000256" key="8">
    <source>
        <dbReference type="ARBA" id="ARBA00022679"/>
    </source>
</evidence>
<evidence type="ECO:0000259" key="16">
    <source>
        <dbReference type="Pfam" id="PF00485"/>
    </source>
</evidence>
<evidence type="ECO:0000256" key="12">
    <source>
        <dbReference type="ARBA" id="ARBA00022993"/>
    </source>
</evidence>
<evidence type="ECO:0000313" key="18">
    <source>
        <dbReference type="Proteomes" id="UP000240811"/>
    </source>
</evidence>
<evidence type="ECO:0000256" key="2">
    <source>
        <dbReference type="ARBA" id="ARBA00004496"/>
    </source>
</evidence>
<keyword evidence="10 14" id="KW-0418">Kinase</keyword>
<dbReference type="GO" id="GO:0005737">
    <property type="term" value="C:cytoplasm"/>
    <property type="evidence" value="ECO:0007669"/>
    <property type="project" value="UniProtKB-SubCell"/>
</dbReference>